<dbReference type="AlphaFoldDB" id="A0A382PYI4"/>
<keyword evidence="3 5" id="KW-1133">Transmembrane helix</keyword>
<organism evidence="6">
    <name type="scientific">marine metagenome</name>
    <dbReference type="NCBI Taxonomy" id="408172"/>
    <lineage>
        <taxon>unclassified sequences</taxon>
        <taxon>metagenomes</taxon>
        <taxon>ecological metagenomes</taxon>
    </lineage>
</organism>
<comment type="subcellular location">
    <subcellularLocation>
        <location evidence="1">Membrane</location>
        <topology evidence="1">Multi-pass membrane protein</topology>
    </subcellularLocation>
</comment>
<feature type="transmembrane region" description="Helical" evidence="5">
    <location>
        <begin position="100"/>
        <end position="125"/>
    </location>
</feature>
<evidence type="ECO:0000256" key="5">
    <source>
        <dbReference type="SAM" id="Phobius"/>
    </source>
</evidence>
<accession>A0A382PYI4</accession>
<dbReference type="Pfam" id="PF02674">
    <property type="entry name" value="Colicin_V"/>
    <property type="match status" value="1"/>
</dbReference>
<name>A0A382PYI4_9ZZZZ</name>
<dbReference type="InterPro" id="IPR052719">
    <property type="entry name" value="CvpA-like"/>
</dbReference>
<protein>
    <recommendedName>
        <fullName evidence="7">Colicin V production protein</fullName>
    </recommendedName>
</protein>
<evidence type="ECO:0000256" key="3">
    <source>
        <dbReference type="ARBA" id="ARBA00022989"/>
    </source>
</evidence>
<feature type="transmembrane region" description="Helical" evidence="5">
    <location>
        <begin position="64"/>
        <end position="88"/>
    </location>
</feature>
<dbReference type="PANTHER" id="PTHR36926:SF1">
    <property type="entry name" value="COLICIN V PRODUCTION PROTEIN"/>
    <property type="match status" value="1"/>
</dbReference>
<feature type="transmembrane region" description="Helical" evidence="5">
    <location>
        <begin position="6"/>
        <end position="24"/>
    </location>
</feature>
<proteinExistence type="predicted"/>
<evidence type="ECO:0000256" key="4">
    <source>
        <dbReference type="ARBA" id="ARBA00023136"/>
    </source>
</evidence>
<dbReference type="GO" id="GO:0009403">
    <property type="term" value="P:toxin biosynthetic process"/>
    <property type="evidence" value="ECO:0007669"/>
    <property type="project" value="InterPro"/>
</dbReference>
<keyword evidence="2 5" id="KW-0812">Transmembrane</keyword>
<evidence type="ECO:0000256" key="1">
    <source>
        <dbReference type="ARBA" id="ARBA00004141"/>
    </source>
</evidence>
<feature type="non-terminal residue" evidence="6">
    <location>
        <position position="137"/>
    </location>
</feature>
<dbReference type="InterPro" id="IPR003825">
    <property type="entry name" value="Colicin-V_CvpA"/>
</dbReference>
<dbReference type="EMBL" id="UINC01110712">
    <property type="protein sequence ID" value="SVC78403.1"/>
    <property type="molecule type" value="Genomic_DNA"/>
</dbReference>
<sequence length="137" mass="15208">MAIFDWIIISILGVSVLMSIRRGFLKEALSLATWIAAVIVARLFSGHLFVLLEDQIETASLRLGASYLMLFVGTLVVGGVVNFAMGEFVKMTGLTATDRFLGMFFGLARGALLVLLIVASLHYVAPVEKYDWYWQSW</sequence>
<dbReference type="PANTHER" id="PTHR36926">
    <property type="entry name" value="COLICIN V PRODUCTION PROTEIN"/>
    <property type="match status" value="1"/>
</dbReference>
<dbReference type="GO" id="GO:0016020">
    <property type="term" value="C:membrane"/>
    <property type="evidence" value="ECO:0007669"/>
    <property type="project" value="UniProtKB-SubCell"/>
</dbReference>
<gene>
    <name evidence="6" type="ORF">METZ01_LOCUS331257</name>
</gene>
<feature type="transmembrane region" description="Helical" evidence="5">
    <location>
        <begin position="31"/>
        <end position="52"/>
    </location>
</feature>
<evidence type="ECO:0008006" key="7">
    <source>
        <dbReference type="Google" id="ProtNLM"/>
    </source>
</evidence>
<reference evidence="6" key="1">
    <citation type="submission" date="2018-05" db="EMBL/GenBank/DDBJ databases">
        <authorList>
            <person name="Lanie J.A."/>
            <person name="Ng W.-L."/>
            <person name="Kazmierczak K.M."/>
            <person name="Andrzejewski T.M."/>
            <person name="Davidsen T.M."/>
            <person name="Wayne K.J."/>
            <person name="Tettelin H."/>
            <person name="Glass J.I."/>
            <person name="Rusch D."/>
            <person name="Podicherti R."/>
            <person name="Tsui H.-C.T."/>
            <person name="Winkler M.E."/>
        </authorList>
    </citation>
    <scope>NUCLEOTIDE SEQUENCE</scope>
</reference>
<evidence type="ECO:0000313" key="6">
    <source>
        <dbReference type="EMBL" id="SVC78403.1"/>
    </source>
</evidence>
<keyword evidence="4 5" id="KW-0472">Membrane</keyword>
<evidence type="ECO:0000256" key="2">
    <source>
        <dbReference type="ARBA" id="ARBA00022692"/>
    </source>
</evidence>